<sequence length="323" mass="35331">MKYINEKDVRAMGTSWPEVFQAIRDATAAIRRNDYSQPLKPYLRYKDPGNRIIAMPAYLGGPFDTAGIKWIASFPGNTTKDIPRAHSVIILNEADTGVPYAIINTALVSAIRTAGVTGAVTDSYLAARKASRKLTAGIIGMGPIGQMHLDMLNGAFAENIEKIAVYDLNEKVLSQVPAATAIPVVRCGSWEEVFDQADIFMTCTVSGKRYIDRSPRAGALYLNVSLRDFGPAFMQAADLIVVDNWEEVCRENTDIEWMHLHHGLQEKDVATIGAVLLDGILADDPGRSVMFNPMGMSVYDMAVARYYYDLSASLGVGAVLENT</sequence>
<dbReference type="AlphaFoldDB" id="A0A1T4TWG5"/>
<dbReference type="Proteomes" id="UP000190367">
    <property type="component" value="Unassembled WGS sequence"/>
</dbReference>
<dbReference type="SUPFAM" id="SSF51735">
    <property type="entry name" value="NAD(P)-binding Rossmann-fold domains"/>
    <property type="match status" value="1"/>
</dbReference>
<proteinExistence type="predicted"/>
<evidence type="ECO:0000313" key="2">
    <source>
        <dbReference type="Proteomes" id="UP000190367"/>
    </source>
</evidence>
<dbReference type="RefSeq" id="WP_078672808.1">
    <property type="nucleotide sequence ID" value="NZ_FUWZ01000006.1"/>
</dbReference>
<dbReference type="PIRSF" id="PIRSF001439">
    <property type="entry name" value="CryM"/>
    <property type="match status" value="1"/>
</dbReference>
<dbReference type="PANTHER" id="PTHR13812">
    <property type="entry name" value="KETIMINE REDUCTASE MU-CRYSTALLIN"/>
    <property type="match status" value="1"/>
</dbReference>
<protein>
    <submittedName>
        <fullName evidence="1">Ornithine cyclodeaminase</fullName>
    </submittedName>
</protein>
<organism evidence="1 2">
    <name type="scientific">Chitinophaga eiseniae</name>
    <dbReference type="NCBI Taxonomy" id="634771"/>
    <lineage>
        <taxon>Bacteria</taxon>
        <taxon>Pseudomonadati</taxon>
        <taxon>Bacteroidota</taxon>
        <taxon>Chitinophagia</taxon>
        <taxon>Chitinophagales</taxon>
        <taxon>Chitinophagaceae</taxon>
        <taxon>Chitinophaga</taxon>
    </lineage>
</organism>
<keyword evidence="2" id="KW-1185">Reference proteome</keyword>
<gene>
    <name evidence="1" type="ORF">SAMN04488128_106474</name>
</gene>
<dbReference type="GO" id="GO:0005737">
    <property type="term" value="C:cytoplasm"/>
    <property type="evidence" value="ECO:0007669"/>
    <property type="project" value="TreeGrafter"/>
</dbReference>
<dbReference type="OrthoDB" id="9792005at2"/>
<dbReference type="Pfam" id="PF02423">
    <property type="entry name" value="OCD_Mu_crystall"/>
    <property type="match status" value="1"/>
</dbReference>
<name>A0A1T4TWG5_9BACT</name>
<dbReference type="InterPro" id="IPR003462">
    <property type="entry name" value="ODC_Mu_crystall"/>
</dbReference>
<dbReference type="InterPro" id="IPR023401">
    <property type="entry name" value="ODC_N"/>
</dbReference>
<dbReference type="InterPro" id="IPR036291">
    <property type="entry name" value="NAD(P)-bd_dom_sf"/>
</dbReference>
<dbReference type="Gene3D" id="3.30.1780.10">
    <property type="entry name" value="ornithine cyclodeaminase, domain 1"/>
    <property type="match status" value="1"/>
</dbReference>
<reference evidence="2" key="1">
    <citation type="submission" date="2017-02" db="EMBL/GenBank/DDBJ databases">
        <authorList>
            <person name="Varghese N."/>
            <person name="Submissions S."/>
        </authorList>
    </citation>
    <scope>NUCLEOTIDE SEQUENCE [LARGE SCALE GENOMIC DNA]</scope>
    <source>
        <strain evidence="2">DSM 22224</strain>
    </source>
</reference>
<dbReference type="STRING" id="634771.SAMN04488128_106474"/>
<dbReference type="PANTHER" id="PTHR13812:SF19">
    <property type="entry name" value="KETIMINE REDUCTASE MU-CRYSTALLIN"/>
    <property type="match status" value="1"/>
</dbReference>
<dbReference type="Gene3D" id="3.40.50.720">
    <property type="entry name" value="NAD(P)-binding Rossmann-like Domain"/>
    <property type="match status" value="1"/>
</dbReference>
<evidence type="ECO:0000313" key="1">
    <source>
        <dbReference type="EMBL" id="SKA44785.1"/>
    </source>
</evidence>
<dbReference type="EMBL" id="FUWZ01000006">
    <property type="protein sequence ID" value="SKA44785.1"/>
    <property type="molecule type" value="Genomic_DNA"/>
</dbReference>
<accession>A0A1T4TWG5</accession>